<reference evidence="1 2" key="1">
    <citation type="submission" date="2023-07" db="EMBL/GenBank/DDBJ databases">
        <title>Paenibacillus sp. JX-17 nov. isolated from soil.</title>
        <authorList>
            <person name="Wan Y."/>
            <person name="Liu B."/>
        </authorList>
    </citation>
    <scope>NUCLEOTIDE SEQUENCE [LARGE SCALE GENOMIC DNA]</scope>
    <source>
        <strain evidence="1 2">JX-17</strain>
    </source>
</reference>
<dbReference type="RefSeq" id="WP_305023345.1">
    <property type="nucleotide sequence ID" value="NZ_JAUQTB010000002.1"/>
</dbReference>
<dbReference type="EMBL" id="JAUQTB010000002">
    <property type="protein sequence ID" value="MDO7905980.1"/>
    <property type="molecule type" value="Genomic_DNA"/>
</dbReference>
<evidence type="ECO:0000313" key="2">
    <source>
        <dbReference type="Proteomes" id="UP001240171"/>
    </source>
</evidence>
<accession>A0ABT9CAT3</accession>
<protein>
    <recommendedName>
        <fullName evidence="3">DUF2642 domain-containing protein</fullName>
    </recommendedName>
</protein>
<evidence type="ECO:0000313" key="1">
    <source>
        <dbReference type="EMBL" id="MDO7905980.1"/>
    </source>
</evidence>
<keyword evidence="2" id="KW-1185">Reference proteome</keyword>
<name>A0ABT9CAT3_9BACL</name>
<dbReference type="Proteomes" id="UP001240171">
    <property type="component" value="Unassembled WGS sequence"/>
</dbReference>
<evidence type="ECO:0008006" key="3">
    <source>
        <dbReference type="Google" id="ProtNLM"/>
    </source>
</evidence>
<proteinExistence type="predicted"/>
<sequence length="80" mass="9355">MISDEQLDAYRLSGEKIRVVRDGLQTNDVTGIVVAWDDQNVLIRRQNRRVVKLDRSYHFQPFGEPRWNPFGEDQVLPDAD</sequence>
<comment type="caution">
    <text evidence="1">The sequence shown here is derived from an EMBL/GenBank/DDBJ whole genome shotgun (WGS) entry which is preliminary data.</text>
</comment>
<gene>
    <name evidence="1" type="ORF">Q5741_06050</name>
</gene>
<organism evidence="1 2">
    <name type="scientific">Paenibacillus lacisoli</name>
    <dbReference type="NCBI Taxonomy" id="3064525"/>
    <lineage>
        <taxon>Bacteria</taxon>
        <taxon>Bacillati</taxon>
        <taxon>Bacillota</taxon>
        <taxon>Bacilli</taxon>
        <taxon>Bacillales</taxon>
        <taxon>Paenibacillaceae</taxon>
        <taxon>Paenibacillus</taxon>
    </lineage>
</organism>